<feature type="region of interest" description="Disordered" evidence="2">
    <location>
        <begin position="851"/>
        <end position="891"/>
    </location>
</feature>
<evidence type="ECO:0000256" key="2">
    <source>
        <dbReference type="SAM" id="MobiDB-lite"/>
    </source>
</evidence>
<dbReference type="InterPro" id="IPR029062">
    <property type="entry name" value="Class_I_gatase-like"/>
</dbReference>
<dbReference type="RefSeq" id="WP_343779362.1">
    <property type="nucleotide sequence ID" value="NZ_BAAADQ010000013.1"/>
</dbReference>
<dbReference type="Gene3D" id="3.40.50.880">
    <property type="match status" value="1"/>
</dbReference>
<sequence length="918" mass="100317">MSSRRLPQVQRLTATEGTVILVRSNKIHISMSERVIDISSDSVSARSRRGFLTALTSSAGLLALSAGSGAASKNPRTGATLRDTSEQAETEIPPYPDDPFIQPAFGIQYLLGWENFGWEAASNGDIQETVLGLHPDVLAFDQLLKYEYGRIDDSFRGYRRQFTLAENLNLPATSGMNVHIETDEEKAQSRYGPVAEESGWEFPDGTPVESPLDILGETFDGEPHQTEFEFETLGTPSVFAPGSLELLLNATVTQFESGYSGFFVDGVGVFRLHGLDFSRWARSAFRSHLGSLSGDKLSTFGVDDPQSFDVHEYLRENGLAPEDDADPREDPVFREYLLHQHEGIDGWFEDYRSHIEEEFPERTENGDIALYANQFTGNLRNPQAPNIYVSDSMDMIYTELFPTGDPASDVNYKIMRSVGNFSKPVIAKGTLSARSRSLPEEMDPRAANDTFQRFQLAEAYSTGARFQLPLTNRQGYSEEESVTNWVNGDGVVPEELSSFVDFLWAHKRFLTGLEPAGDVALVWSLPTHVWRQDRSWDFGGDDERGPVDAFTGAANALREAGFTYDVLTFGHPRLWDDADQLSRLSEYDSVVLAGVECLSDEQVAALRTYLDAGGTILCTDAVPDRDSMYRPRSDVKPLFERDGAAVVTGPFDRQRESEDESESPLPGALEERGVEPARRTDDADIAVHAHSQSDPDRTVIPLVNYDYDPESDSVSTKSEVRVRLPETADTEAAVRYYSPGETTDLEVAEREGSRRVTVPKLVEWGIIVAAEAPEDLAPETSEGSALDAIEAARASIKQADERDEVTRADLVVGNSKAQAAETAMSFEAYGQAKAAAAEAIDAVGGRVDEGGAEAAEAEGENNDDENVSDEENATGGNRSETDDDTPGFGIGTAVTALGGAAYLLKSQLFGGGGDKKSS</sequence>
<dbReference type="Proteomes" id="UP001567571">
    <property type="component" value="Unassembled WGS sequence"/>
</dbReference>
<evidence type="ECO:0000313" key="5">
    <source>
        <dbReference type="Proteomes" id="UP001567571"/>
    </source>
</evidence>
<organism evidence="4 5">
    <name type="scientific">Halorubrum ejinorense</name>
    <dbReference type="NCBI Taxonomy" id="425309"/>
    <lineage>
        <taxon>Archaea</taxon>
        <taxon>Methanobacteriati</taxon>
        <taxon>Methanobacteriota</taxon>
        <taxon>Stenosarchaea group</taxon>
        <taxon>Halobacteria</taxon>
        <taxon>Halobacteriales</taxon>
        <taxon>Haloferacaceae</taxon>
        <taxon>Halorubrum</taxon>
    </lineage>
</organism>
<comment type="caution">
    <text evidence="4">The sequence shown here is derived from an EMBL/GenBank/DDBJ whole genome shotgun (WGS) entry which is preliminary data.</text>
</comment>
<name>A0ABV4IKI6_9EURY</name>
<feature type="compositionally biased region" description="Basic and acidic residues" evidence="2">
    <location>
        <begin position="669"/>
        <end position="679"/>
    </location>
</feature>
<feature type="domain" description="PGF-CTERM archaeal protein-sorting signal" evidence="3">
    <location>
        <begin position="885"/>
        <end position="905"/>
    </location>
</feature>
<feature type="region of interest" description="Disordered" evidence="2">
    <location>
        <begin position="68"/>
        <end position="97"/>
    </location>
</feature>
<feature type="compositionally biased region" description="Acidic residues" evidence="2">
    <location>
        <begin position="855"/>
        <end position="872"/>
    </location>
</feature>
<evidence type="ECO:0000259" key="3">
    <source>
        <dbReference type="Pfam" id="PF18204"/>
    </source>
</evidence>
<feature type="region of interest" description="Disordered" evidence="2">
    <location>
        <begin position="646"/>
        <end position="679"/>
    </location>
</feature>
<keyword evidence="1" id="KW-0732">Signal</keyword>
<dbReference type="InterPro" id="IPR026371">
    <property type="entry name" value="PGF_CTERM"/>
</dbReference>
<accession>A0ABV4IKI6</accession>
<evidence type="ECO:0000313" key="4">
    <source>
        <dbReference type="EMBL" id="MEZ3167059.1"/>
    </source>
</evidence>
<dbReference type="Pfam" id="PF18204">
    <property type="entry name" value="PGF-CTERM"/>
    <property type="match status" value="1"/>
</dbReference>
<dbReference type="SUPFAM" id="SSF52317">
    <property type="entry name" value="Class I glutamine amidotransferase-like"/>
    <property type="match status" value="1"/>
</dbReference>
<gene>
    <name evidence="4" type="ORF">ABNG02_06950</name>
</gene>
<protein>
    <submittedName>
        <fullName evidence="4">PGF-CTERM sorting domain-containing protein</fullName>
    </submittedName>
</protein>
<evidence type="ECO:0000256" key="1">
    <source>
        <dbReference type="ARBA" id="ARBA00022729"/>
    </source>
</evidence>
<reference evidence="4 5" key="1">
    <citation type="submission" date="2024-06" db="EMBL/GenBank/DDBJ databases">
        <title>Halorubrum miltondacostae sp. nov., a potential PHA producer isolated from an inland solar saltern in Rio Maior, Portugal.</title>
        <authorList>
            <person name="Albuquerque L."/>
            <person name="Viver T."/>
            <person name="Barroso C."/>
            <person name="Claudino R."/>
            <person name="Galvan M."/>
            <person name="Simoes G."/>
            <person name="Lobo Da Cunha A."/>
            <person name="Egas C."/>
        </authorList>
    </citation>
    <scope>NUCLEOTIDE SEQUENCE [LARGE SCALE GENOMIC DNA]</scope>
    <source>
        <strain evidence="4 5">DSM 18646</strain>
    </source>
</reference>
<dbReference type="NCBIfam" id="TIGR04126">
    <property type="entry name" value="PGF_CTERM"/>
    <property type="match status" value="1"/>
</dbReference>
<proteinExistence type="predicted"/>
<keyword evidence="5" id="KW-1185">Reference proteome</keyword>
<dbReference type="EMBL" id="JBEDNW010000003">
    <property type="protein sequence ID" value="MEZ3167059.1"/>
    <property type="molecule type" value="Genomic_DNA"/>
</dbReference>
<dbReference type="CDD" id="cd03143">
    <property type="entry name" value="A4_beta-galactosidase_middle_domain"/>
    <property type="match status" value="1"/>
</dbReference>